<reference evidence="2 3" key="1">
    <citation type="journal article" date="2022" name="Cell">
        <title>Repeat-based holocentromeres influence genome architecture and karyotype evolution.</title>
        <authorList>
            <person name="Hofstatter P.G."/>
            <person name="Thangavel G."/>
            <person name="Lux T."/>
            <person name="Neumann P."/>
            <person name="Vondrak T."/>
            <person name="Novak P."/>
            <person name="Zhang M."/>
            <person name="Costa L."/>
            <person name="Castellani M."/>
            <person name="Scott A."/>
            <person name="Toegelov H."/>
            <person name="Fuchs J."/>
            <person name="Mata-Sucre Y."/>
            <person name="Dias Y."/>
            <person name="Vanzela A.L.L."/>
            <person name="Huettel B."/>
            <person name="Almeida C.C.S."/>
            <person name="Simkova H."/>
            <person name="Souza G."/>
            <person name="Pedrosa-Harand A."/>
            <person name="Macas J."/>
            <person name="Mayer K.F.X."/>
            <person name="Houben A."/>
            <person name="Marques A."/>
        </authorList>
    </citation>
    <scope>NUCLEOTIDE SEQUENCE [LARGE SCALE GENOMIC DNA]</scope>
    <source>
        <strain evidence="2">RhyTen1mFocal</strain>
    </source>
</reference>
<evidence type="ECO:0000256" key="1">
    <source>
        <dbReference type="SAM" id="MobiDB-lite"/>
    </source>
</evidence>
<dbReference type="Pfam" id="PF06219">
    <property type="entry name" value="DUF1005"/>
    <property type="match status" value="2"/>
</dbReference>
<dbReference type="InterPro" id="IPR010410">
    <property type="entry name" value="DUF1005"/>
</dbReference>
<dbReference type="PANTHER" id="PTHR31317:SF14">
    <property type="entry name" value="DUF1005 FAMILY PROTEIN (DUF1005)"/>
    <property type="match status" value="1"/>
</dbReference>
<proteinExistence type="predicted"/>
<accession>A0AAD5ZU92</accession>
<gene>
    <name evidence="2" type="ORF">LUZ61_007768</name>
</gene>
<evidence type="ECO:0000313" key="2">
    <source>
        <dbReference type="EMBL" id="KAJ3704063.1"/>
    </source>
</evidence>
<feature type="region of interest" description="Disordered" evidence="1">
    <location>
        <begin position="207"/>
        <end position="256"/>
    </location>
</feature>
<sequence length="437" mass="47033">MDPCPFVRLTVDSLLLKLPSVTRPAGHTGIHPTTTPCFCTLALIDLVPSPSKSSPIPLSSPTDTDQITSSPSCPSISFTIDPTMLQRLNGRSAELLVSVYAGHQTGHACGVGPARAIGRVKVSVDAEKATSQAVLAQSGWVGLGGGGARLHIVVRAEPDPRYVFQFGGEPECSPVVFQIQGNWARSRRSGCARQPVFSCRFNVDRRRSTRSRSLPPPDRSTKGKIHSWLDSLRQGDISPRALKNPTGRPRSDQRKGWTVTIHDLSGSPVAAASMVTPFVPSPGSARVSRSNPGAWLIMRPDQSCPTTWHPWARLEAWRERRPSDSLGLRFELTDPTTNGTGAPIAEISLGAKKGGHFVIETGSGSLCHEGFVMGSTVEGEGKISKPTVQVGVRHVTCMADVALFIALSAAVDLSMDACRLFSQKLRKELCVDMEEIF</sequence>
<dbReference type="Proteomes" id="UP001210211">
    <property type="component" value="Unassembled WGS sequence"/>
</dbReference>
<dbReference type="AlphaFoldDB" id="A0AAD5ZU92"/>
<dbReference type="PANTHER" id="PTHR31317">
    <property type="entry name" value="OS08G0163500 PROTEIN"/>
    <property type="match status" value="1"/>
</dbReference>
<dbReference type="EMBL" id="JAMRDG010000001">
    <property type="protein sequence ID" value="KAJ3704063.1"/>
    <property type="molecule type" value="Genomic_DNA"/>
</dbReference>
<comment type="caution">
    <text evidence="2">The sequence shown here is derived from an EMBL/GenBank/DDBJ whole genome shotgun (WGS) entry which is preliminary data.</text>
</comment>
<protein>
    <submittedName>
        <fullName evidence="2">Uncharacterized protein</fullName>
    </submittedName>
</protein>
<keyword evidence="3" id="KW-1185">Reference proteome</keyword>
<organism evidence="2 3">
    <name type="scientific">Rhynchospora tenuis</name>
    <dbReference type="NCBI Taxonomy" id="198213"/>
    <lineage>
        <taxon>Eukaryota</taxon>
        <taxon>Viridiplantae</taxon>
        <taxon>Streptophyta</taxon>
        <taxon>Embryophyta</taxon>
        <taxon>Tracheophyta</taxon>
        <taxon>Spermatophyta</taxon>
        <taxon>Magnoliopsida</taxon>
        <taxon>Liliopsida</taxon>
        <taxon>Poales</taxon>
        <taxon>Cyperaceae</taxon>
        <taxon>Cyperoideae</taxon>
        <taxon>Rhynchosporeae</taxon>
        <taxon>Rhynchospora</taxon>
    </lineage>
</organism>
<name>A0AAD5ZU92_9POAL</name>
<evidence type="ECO:0000313" key="3">
    <source>
        <dbReference type="Proteomes" id="UP001210211"/>
    </source>
</evidence>